<dbReference type="PATRIC" id="fig|1178515.4.peg.1178"/>
<name>A0A172TFW7_9BACL</name>
<dbReference type="Gene3D" id="3.40.50.200">
    <property type="entry name" value="Peptidase S8/S53 domain"/>
    <property type="match status" value="1"/>
</dbReference>
<dbReference type="GO" id="GO:0046872">
    <property type="term" value="F:metal ion binding"/>
    <property type="evidence" value="ECO:0007669"/>
    <property type="project" value="UniProtKB-KW"/>
</dbReference>
<dbReference type="InterPro" id="IPR000209">
    <property type="entry name" value="Peptidase_S8/S53_dom"/>
</dbReference>
<comment type="similarity">
    <text evidence="1 6">Belongs to the peptidase S8 family.</text>
</comment>
<dbReference type="PRINTS" id="PR00723">
    <property type="entry name" value="SUBTILISIN"/>
</dbReference>
<dbReference type="InterPro" id="IPR034202">
    <property type="entry name" value="Subtilisin_Carlsberg-like"/>
</dbReference>
<dbReference type="Pfam" id="PF00082">
    <property type="entry name" value="Peptidase_S8"/>
    <property type="match status" value="1"/>
</dbReference>
<dbReference type="STRING" id="1178515.SY83_05895"/>
<evidence type="ECO:0000256" key="2">
    <source>
        <dbReference type="ARBA" id="ARBA00022670"/>
    </source>
</evidence>
<keyword evidence="3" id="KW-0479">Metal-binding</keyword>
<dbReference type="PANTHER" id="PTHR43806">
    <property type="entry name" value="PEPTIDASE S8"/>
    <property type="match status" value="1"/>
</dbReference>
<feature type="domain" description="Peptidase S8/S53" evidence="7">
    <location>
        <begin position="123"/>
        <end position="350"/>
    </location>
</feature>
<dbReference type="EMBL" id="CP011388">
    <property type="protein sequence ID" value="ANE45900.1"/>
    <property type="molecule type" value="Genomic_DNA"/>
</dbReference>
<evidence type="ECO:0000313" key="8">
    <source>
        <dbReference type="EMBL" id="ANE45900.1"/>
    </source>
</evidence>
<protein>
    <submittedName>
        <fullName evidence="8">Peptidase S8</fullName>
    </submittedName>
</protein>
<dbReference type="SUPFAM" id="SSF52743">
    <property type="entry name" value="Subtilisin-like"/>
    <property type="match status" value="1"/>
</dbReference>
<dbReference type="InterPro" id="IPR015500">
    <property type="entry name" value="Peptidase_S8_subtilisin-rel"/>
</dbReference>
<sequence length="376" mass="41533">MDHVGFWHLLHDEINESPIQQPRHIIRFHNPTEYARCIGQLKRLQPTLAKLVEVQDMKLIHGVSCNLHSVSHIIKAHSRHLYVEEDVVARVHESSPLTSFSNKRLPWGVRQIKAPAVWNKSTGSRIRVAVIDTGVDHQHPDLRHCLSKGVNLIQRRMLPHDDNGHGTHIAGTIAAAGQQHGLVGVAPRASIHAVKSFDKNGAAFISDIILGIDWCVRNGIDIINMSFGMKSRSDSLLQAVRGAYQAGVIIVASSGNEGKKLTMDYPARYPQTISVGAIGKDNRVAPFSNRSKKIDIYAPGEKIMSTWLRGKYHELSGTSMATSHVSGVIALLLSAKPGLKPDEIRKLLKKGSIPLREARIKGTGRIDAARLFRAMR</sequence>
<gene>
    <name evidence="8" type="ORF">SY83_05895</name>
</gene>
<dbReference type="PROSITE" id="PS00136">
    <property type="entry name" value="SUBTILASE_ASP"/>
    <property type="match status" value="1"/>
</dbReference>
<dbReference type="AlphaFoldDB" id="A0A172TFW7"/>
<keyword evidence="2 6" id="KW-0645">Protease</keyword>
<dbReference type="InterPro" id="IPR023827">
    <property type="entry name" value="Peptidase_S8_Asp-AS"/>
</dbReference>
<keyword evidence="5 6" id="KW-0720">Serine protease</keyword>
<dbReference type="InterPro" id="IPR036852">
    <property type="entry name" value="Peptidase_S8/S53_dom_sf"/>
</dbReference>
<dbReference type="InterPro" id="IPR050131">
    <property type="entry name" value="Peptidase_S8_subtilisin-like"/>
</dbReference>
<evidence type="ECO:0000256" key="5">
    <source>
        <dbReference type="ARBA" id="ARBA00022825"/>
    </source>
</evidence>
<dbReference type="GO" id="GO:0006508">
    <property type="term" value="P:proteolysis"/>
    <property type="evidence" value="ECO:0007669"/>
    <property type="project" value="UniProtKB-KW"/>
</dbReference>
<organism evidence="8 9">
    <name type="scientific">Paenibacillus swuensis</name>
    <dbReference type="NCBI Taxonomy" id="1178515"/>
    <lineage>
        <taxon>Bacteria</taxon>
        <taxon>Bacillati</taxon>
        <taxon>Bacillota</taxon>
        <taxon>Bacilli</taxon>
        <taxon>Bacillales</taxon>
        <taxon>Paenibacillaceae</taxon>
        <taxon>Paenibacillus</taxon>
    </lineage>
</organism>
<proteinExistence type="inferred from homology"/>
<evidence type="ECO:0000313" key="9">
    <source>
        <dbReference type="Proteomes" id="UP000076927"/>
    </source>
</evidence>
<accession>A0A172TFW7</accession>
<evidence type="ECO:0000256" key="1">
    <source>
        <dbReference type="ARBA" id="ARBA00011073"/>
    </source>
</evidence>
<dbReference type="Proteomes" id="UP000076927">
    <property type="component" value="Chromosome"/>
</dbReference>
<evidence type="ECO:0000259" key="7">
    <source>
        <dbReference type="Pfam" id="PF00082"/>
    </source>
</evidence>
<feature type="active site" description="Charge relay system" evidence="6">
    <location>
        <position position="165"/>
    </location>
</feature>
<dbReference type="PANTHER" id="PTHR43806:SF11">
    <property type="entry name" value="CEREVISIN-RELATED"/>
    <property type="match status" value="1"/>
</dbReference>
<evidence type="ECO:0000256" key="4">
    <source>
        <dbReference type="ARBA" id="ARBA00022801"/>
    </source>
</evidence>
<keyword evidence="9" id="KW-1185">Reference proteome</keyword>
<evidence type="ECO:0000256" key="3">
    <source>
        <dbReference type="ARBA" id="ARBA00022723"/>
    </source>
</evidence>
<feature type="active site" description="Charge relay system" evidence="6">
    <location>
        <position position="132"/>
    </location>
</feature>
<dbReference type="PROSITE" id="PS00137">
    <property type="entry name" value="SUBTILASE_HIS"/>
    <property type="match status" value="1"/>
</dbReference>
<reference evidence="8 9" key="1">
    <citation type="submission" date="2015-01" db="EMBL/GenBank/DDBJ databases">
        <title>Paenibacillus swuensis/DY6/whole genome sequencing.</title>
        <authorList>
            <person name="Kim M.K."/>
            <person name="Srinivasan S."/>
            <person name="Lee J.-J."/>
        </authorList>
    </citation>
    <scope>NUCLEOTIDE SEQUENCE [LARGE SCALE GENOMIC DNA]</scope>
    <source>
        <strain evidence="8 9">DY6</strain>
    </source>
</reference>
<dbReference type="PROSITE" id="PS51892">
    <property type="entry name" value="SUBTILASE"/>
    <property type="match status" value="1"/>
</dbReference>
<dbReference type="CDD" id="cd07477">
    <property type="entry name" value="Peptidases_S8_Subtilisin_subset"/>
    <property type="match status" value="1"/>
</dbReference>
<dbReference type="GO" id="GO:0004252">
    <property type="term" value="F:serine-type endopeptidase activity"/>
    <property type="evidence" value="ECO:0007669"/>
    <property type="project" value="UniProtKB-UniRule"/>
</dbReference>
<dbReference type="KEGG" id="pswu:SY83_05895"/>
<evidence type="ECO:0000256" key="6">
    <source>
        <dbReference type="PROSITE-ProRule" id="PRU01240"/>
    </source>
</evidence>
<dbReference type="RefSeq" id="WP_068605142.1">
    <property type="nucleotide sequence ID" value="NZ_CP011388.1"/>
</dbReference>
<keyword evidence="4 6" id="KW-0378">Hydrolase</keyword>
<feature type="active site" description="Charge relay system" evidence="6">
    <location>
        <position position="319"/>
    </location>
</feature>
<dbReference type="InterPro" id="IPR022398">
    <property type="entry name" value="Peptidase_S8_His-AS"/>
</dbReference>